<gene>
    <name evidence="2" type="ORF">KQX62_05010</name>
</gene>
<organism evidence="2 3">
    <name type="scientific">Rhodopseudomonas palustris</name>
    <dbReference type="NCBI Taxonomy" id="1076"/>
    <lineage>
        <taxon>Bacteria</taxon>
        <taxon>Pseudomonadati</taxon>
        <taxon>Pseudomonadota</taxon>
        <taxon>Alphaproteobacteria</taxon>
        <taxon>Hyphomicrobiales</taxon>
        <taxon>Nitrobacteraceae</taxon>
        <taxon>Rhodopseudomonas</taxon>
    </lineage>
</organism>
<dbReference type="GO" id="GO:0020037">
    <property type="term" value="F:heme binding"/>
    <property type="evidence" value="ECO:0007669"/>
    <property type="project" value="InterPro"/>
</dbReference>
<evidence type="ECO:0000313" key="3">
    <source>
        <dbReference type="Proteomes" id="UP001163166"/>
    </source>
</evidence>
<dbReference type="SUPFAM" id="SSF47175">
    <property type="entry name" value="Cytochromes"/>
    <property type="match status" value="1"/>
</dbReference>
<accession>A0AAX3E1R1</accession>
<dbReference type="GO" id="GO:0022900">
    <property type="term" value="P:electron transport chain"/>
    <property type="evidence" value="ECO:0007669"/>
    <property type="project" value="InterPro"/>
</dbReference>
<feature type="chain" id="PRO_5043399327" description="Cytochrome c" evidence="1">
    <location>
        <begin position="29"/>
        <end position="158"/>
    </location>
</feature>
<sequence length="158" mass="16974">MKRFSLAGPAAVVIGAMAFAGTMSLAVAQQPRGAERPQPRLSDLMQGAQVAHIKLWYAGKAGNWGLATYETKQLKARLEDAAQLYQSLPVNDVTTMAKPLDAVSAAIAAKDAREFARAYDDLTAGCNSCHRELKLGFVHLRTPASNPFSDQNFAPGKK</sequence>
<reference evidence="2" key="1">
    <citation type="journal article" date="2022" name="Biol. Control">
        <title>In silico genomic analysis of Rhodopseudomonas palustris strains revealed potential biocontrol agents and crop yield enhancers.</title>
        <authorList>
            <person name="Surachat K."/>
            <person name="Kantachote D."/>
            <person name="Deachamag P."/>
            <person name="Wonglapsuwan M."/>
        </authorList>
    </citation>
    <scope>NUCLEOTIDE SEQUENCE</scope>
    <source>
        <strain evidence="2">TLS06</strain>
    </source>
</reference>
<dbReference type="GO" id="GO:0009055">
    <property type="term" value="F:electron transfer activity"/>
    <property type="evidence" value="ECO:0007669"/>
    <property type="project" value="InterPro"/>
</dbReference>
<evidence type="ECO:0000256" key="1">
    <source>
        <dbReference type="SAM" id="SignalP"/>
    </source>
</evidence>
<feature type="signal peptide" evidence="1">
    <location>
        <begin position="1"/>
        <end position="28"/>
    </location>
</feature>
<proteinExistence type="predicted"/>
<dbReference type="InterPro" id="IPR010980">
    <property type="entry name" value="Cyt_c/b562"/>
</dbReference>
<keyword evidence="1" id="KW-0732">Signal</keyword>
<dbReference type="GO" id="GO:0005506">
    <property type="term" value="F:iron ion binding"/>
    <property type="evidence" value="ECO:0007669"/>
    <property type="project" value="InterPro"/>
</dbReference>
<protein>
    <recommendedName>
        <fullName evidence="4">Cytochrome c</fullName>
    </recommendedName>
</protein>
<evidence type="ECO:0000313" key="2">
    <source>
        <dbReference type="EMBL" id="UYO40669.1"/>
    </source>
</evidence>
<dbReference type="Proteomes" id="UP001163166">
    <property type="component" value="Chromosome"/>
</dbReference>
<evidence type="ECO:0008006" key="4">
    <source>
        <dbReference type="Google" id="ProtNLM"/>
    </source>
</evidence>
<dbReference type="EMBL" id="CP076676">
    <property type="protein sequence ID" value="UYO40669.1"/>
    <property type="molecule type" value="Genomic_DNA"/>
</dbReference>
<dbReference type="RefSeq" id="WP_263990697.1">
    <property type="nucleotide sequence ID" value="NZ_CP076676.1"/>
</dbReference>
<dbReference type="AlphaFoldDB" id="A0AAX3E1R1"/>
<name>A0AAX3E1R1_RHOPL</name>